<evidence type="ECO:0000313" key="3">
    <source>
        <dbReference type="Proteomes" id="UP000056905"/>
    </source>
</evidence>
<evidence type="ECO:0008006" key="4">
    <source>
        <dbReference type="Google" id="ProtNLM"/>
    </source>
</evidence>
<proteinExistence type="predicted"/>
<protein>
    <recommendedName>
        <fullName evidence="4">Anti-sigma factor</fullName>
    </recommendedName>
</protein>
<keyword evidence="1" id="KW-1133">Transmembrane helix</keyword>
<dbReference type="AlphaFoldDB" id="A0A0P0NX10"/>
<name>A0A0P0NX10_9CAUL</name>
<keyword evidence="1" id="KW-0472">Membrane</keyword>
<evidence type="ECO:0000256" key="1">
    <source>
        <dbReference type="SAM" id="Phobius"/>
    </source>
</evidence>
<sequence length="142" mass="14640">MTMTLERFKSLAESYGGDLARWPESEREAARALLISTSGALEPVLVEAAQLDRLLDLAPAQAADAALLGRLIAAAPQPLRLARRWLAGAGAALGLGAAALAGVAVGISIGQADRPIVQQEETLIAADFTADLSDALEEPAAL</sequence>
<dbReference type="RefSeq" id="WP_062144635.1">
    <property type="nucleotide sequence ID" value="NZ_CP013002.1"/>
</dbReference>
<dbReference type="KEGG" id="chq:AQ619_04085"/>
<reference evidence="2 3" key="1">
    <citation type="submission" date="2015-10" db="EMBL/GenBank/DDBJ databases">
        <title>Conservation of the essential genome among Caulobacter and Brevundimonas species.</title>
        <authorList>
            <person name="Scott D."/>
            <person name="Ely B."/>
        </authorList>
    </citation>
    <scope>NUCLEOTIDE SEQUENCE [LARGE SCALE GENOMIC DNA]</scope>
    <source>
        <strain evidence="2 3">CB4</strain>
    </source>
</reference>
<keyword evidence="1" id="KW-0812">Transmembrane</keyword>
<keyword evidence="3" id="KW-1185">Reference proteome</keyword>
<dbReference type="OrthoDB" id="7632164at2"/>
<gene>
    <name evidence="2" type="ORF">AQ619_04085</name>
</gene>
<feature type="transmembrane region" description="Helical" evidence="1">
    <location>
        <begin position="85"/>
        <end position="109"/>
    </location>
</feature>
<organism evidence="2 3">
    <name type="scientific">Caulobacter henricii</name>
    <dbReference type="NCBI Taxonomy" id="69395"/>
    <lineage>
        <taxon>Bacteria</taxon>
        <taxon>Pseudomonadati</taxon>
        <taxon>Pseudomonadota</taxon>
        <taxon>Alphaproteobacteria</taxon>
        <taxon>Caulobacterales</taxon>
        <taxon>Caulobacteraceae</taxon>
        <taxon>Caulobacter</taxon>
    </lineage>
</organism>
<evidence type="ECO:0000313" key="2">
    <source>
        <dbReference type="EMBL" id="ALL12601.1"/>
    </source>
</evidence>
<dbReference type="STRING" id="69395.AQ619_04085"/>
<accession>A0A0P0NX10</accession>
<dbReference type="Proteomes" id="UP000056905">
    <property type="component" value="Chromosome"/>
</dbReference>
<dbReference type="EMBL" id="CP013002">
    <property type="protein sequence ID" value="ALL12601.1"/>
    <property type="molecule type" value="Genomic_DNA"/>
</dbReference>